<dbReference type="InterPro" id="IPR036423">
    <property type="entry name" value="SOD-like_Cu/Zn_dom_sf"/>
</dbReference>
<feature type="compositionally biased region" description="Low complexity" evidence="1">
    <location>
        <begin position="377"/>
        <end position="392"/>
    </location>
</feature>
<dbReference type="OrthoDB" id="2015551at2759"/>
<keyword evidence="2" id="KW-0732">Signal</keyword>
<gene>
    <name evidence="4" type="ORF">DLAC_00764</name>
</gene>
<protein>
    <submittedName>
        <fullName evidence="4">Superoxide dismutase</fullName>
    </submittedName>
</protein>
<feature type="signal peptide" evidence="2">
    <location>
        <begin position="1"/>
        <end position="18"/>
    </location>
</feature>
<dbReference type="STRING" id="361077.A0A152A771"/>
<dbReference type="InParanoid" id="A0A152A771"/>
<evidence type="ECO:0000313" key="4">
    <source>
        <dbReference type="EMBL" id="KYR01971.1"/>
    </source>
</evidence>
<accession>A0A152A771</accession>
<name>A0A152A771_TIELA</name>
<evidence type="ECO:0000256" key="2">
    <source>
        <dbReference type="SAM" id="SignalP"/>
    </source>
</evidence>
<feature type="domain" description="Superoxide dismutase copper/zinc binding" evidence="3">
    <location>
        <begin position="218"/>
        <end position="339"/>
    </location>
</feature>
<dbReference type="Pfam" id="PF00080">
    <property type="entry name" value="Sod_Cu"/>
    <property type="match status" value="1"/>
</dbReference>
<reference evidence="4 5" key="1">
    <citation type="submission" date="2015-12" db="EMBL/GenBank/DDBJ databases">
        <title>Dictyostelia acquired genes for synthesis and detection of signals that induce cell-type specialization by lateral gene transfer from prokaryotes.</title>
        <authorList>
            <person name="Gloeckner G."/>
            <person name="Schaap P."/>
        </authorList>
    </citation>
    <scope>NUCLEOTIDE SEQUENCE [LARGE SCALE GENOMIC DNA]</scope>
    <source>
        <strain evidence="4 5">TK</strain>
    </source>
</reference>
<evidence type="ECO:0000256" key="1">
    <source>
        <dbReference type="SAM" id="MobiDB-lite"/>
    </source>
</evidence>
<comment type="caution">
    <text evidence="4">The sequence shown here is derived from an EMBL/GenBank/DDBJ whole genome shotgun (WGS) entry which is preliminary data.</text>
</comment>
<dbReference type="InterPro" id="IPR001424">
    <property type="entry name" value="SOD_Cu_Zn_dom"/>
</dbReference>
<feature type="region of interest" description="Disordered" evidence="1">
    <location>
        <begin position="377"/>
        <end position="396"/>
    </location>
</feature>
<dbReference type="FunCoup" id="A0A152A771">
    <property type="interactions" value="93"/>
</dbReference>
<dbReference type="Proteomes" id="UP000076078">
    <property type="component" value="Unassembled WGS sequence"/>
</dbReference>
<dbReference type="GO" id="GO:0006801">
    <property type="term" value="P:superoxide metabolic process"/>
    <property type="evidence" value="ECO:0007669"/>
    <property type="project" value="InterPro"/>
</dbReference>
<dbReference type="PANTHER" id="PTHR10003">
    <property type="entry name" value="SUPEROXIDE DISMUTASE CU-ZN -RELATED"/>
    <property type="match status" value="1"/>
</dbReference>
<organism evidence="4 5">
    <name type="scientific">Tieghemostelium lacteum</name>
    <name type="common">Slime mold</name>
    <name type="synonym">Dictyostelium lacteum</name>
    <dbReference type="NCBI Taxonomy" id="361077"/>
    <lineage>
        <taxon>Eukaryota</taxon>
        <taxon>Amoebozoa</taxon>
        <taxon>Evosea</taxon>
        <taxon>Eumycetozoa</taxon>
        <taxon>Dictyostelia</taxon>
        <taxon>Dictyosteliales</taxon>
        <taxon>Raperosteliaceae</taxon>
        <taxon>Tieghemostelium</taxon>
    </lineage>
</organism>
<sequence length="419" mass="43531">MIKQIICIILLSICFANAANEVAICSFAGSTFSGNLYIGYNDNSRLELFWNGSTAATFVAHNTGDLNAALSASTILGSSATLTCDDTRGFLAHVSATSSAVSSNSNVTAQTITGANSLIGYVIAAYANAPSDCDAVTYAGLGNLLGKCVLGVADLNSNEVGTLPAGFTSVVTVDQLVSNQAQSFYDNTLNIVNLFCQFAQTQKFNYTGTFSGSALLSFNKTSGDTTITAKFGGLDSLSTHGLHIHTFGDLSVNTGASVGPHWNTSSTQTHNLPPANTRHTGDLGNVCTYLDGVAYYKFTTNYITWDVNGLNPIGRGMALHRNRDDGTTTSFGDRIATCVLGNLKSSAPAAPINIPATLDFSSNSDAVCTQASTTASTTTTTSSTTSSSTTTTGDSGNSSALVQVTYLFTIACVLLSLLF</sequence>
<dbReference type="EMBL" id="LODT01000004">
    <property type="protein sequence ID" value="KYR01971.1"/>
    <property type="molecule type" value="Genomic_DNA"/>
</dbReference>
<feature type="chain" id="PRO_5007593708" evidence="2">
    <location>
        <begin position="19"/>
        <end position="419"/>
    </location>
</feature>
<dbReference type="SUPFAM" id="SSF49329">
    <property type="entry name" value="Cu,Zn superoxide dismutase-like"/>
    <property type="match status" value="1"/>
</dbReference>
<evidence type="ECO:0000313" key="5">
    <source>
        <dbReference type="Proteomes" id="UP000076078"/>
    </source>
</evidence>
<dbReference type="InterPro" id="IPR024134">
    <property type="entry name" value="SOD_Cu/Zn_/chaperone"/>
</dbReference>
<keyword evidence="5" id="KW-1185">Reference proteome</keyword>
<dbReference type="Gene3D" id="2.60.40.200">
    <property type="entry name" value="Superoxide dismutase, copper/zinc binding domain"/>
    <property type="match status" value="1"/>
</dbReference>
<proteinExistence type="predicted"/>
<dbReference type="AlphaFoldDB" id="A0A152A771"/>
<dbReference type="GO" id="GO:0005507">
    <property type="term" value="F:copper ion binding"/>
    <property type="evidence" value="ECO:0007669"/>
    <property type="project" value="InterPro"/>
</dbReference>
<evidence type="ECO:0000259" key="3">
    <source>
        <dbReference type="Pfam" id="PF00080"/>
    </source>
</evidence>